<dbReference type="AlphaFoldDB" id="A0A4R6U868"/>
<reference evidence="1 2" key="1">
    <citation type="submission" date="2019-03" db="EMBL/GenBank/DDBJ databases">
        <title>Genomic Encyclopedia of Type Strains, Phase IV (KMG-IV): sequencing the most valuable type-strain genomes for metagenomic binning, comparative biology and taxonomic classification.</title>
        <authorList>
            <person name="Goeker M."/>
        </authorList>
    </citation>
    <scope>NUCLEOTIDE SEQUENCE [LARGE SCALE GENOMIC DNA]</scope>
    <source>
        <strain evidence="1 2">DSM 28697</strain>
    </source>
</reference>
<dbReference type="OrthoDB" id="2971804at2"/>
<evidence type="ECO:0000313" key="2">
    <source>
        <dbReference type="Proteomes" id="UP000295632"/>
    </source>
</evidence>
<gene>
    <name evidence="1" type="ORF">EV213_108206</name>
</gene>
<accession>A0A4R6U868</accession>
<sequence length="125" mass="14326">MNVMKRAWEIAREGVVRFGGKVVEYFAEALRMAWAEAKRPKKAEFVTSAGSRKHKSWVAKITGKHARFKFDRSFVKEVKESWVEKFFLLSGGLYEVCDGGERRFILVTGATVKDVQEYEVMEAIA</sequence>
<dbReference type="InterPro" id="IPR010878">
    <property type="entry name" value="Gp111"/>
</dbReference>
<protein>
    <submittedName>
        <fullName evidence="1">Phage protein Gp111</fullName>
    </submittedName>
</protein>
<dbReference type="Pfam" id="PF07410">
    <property type="entry name" value="Phage_Gp111"/>
    <property type="match status" value="1"/>
</dbReference>
<comment type="caution">
    <text evidence="1">The sequence shown here is derived from an EMBL/GenBank/DDBJ whole genome shotgun (WGS) entry which is preliminary data.</text>
</comment>
<proteinExistence type="predicted"/>
<dbReference type="RefSeq" id="WP_133580677.1">
    <property type="nucleotide sequence ID" value="NZ_SNYJ01000008.1"/>
</dbReference>
<organism evidence="1 2">
    <name type="scientific">Aureibacillus halotolerans</name>
    <dbReference type="NCBI Taxonomy" id="1508390"/>
    <lineage>
        <taxon>Bacteria</taxon>
        <taxon>Bacillati</taxon>
        <taxon>Bacillota</taxon>
        <taxon>Bacilli</taxon>
        <taxon>Bacillales</taxon>
        <taxon>Bacillaceae</taxon>
        <taxon>Aureibacillus</taxon>
    </lineage>
</organism>
<dbReference type="Proteomes" id="UP000295632">
    <property type="component" value="Unassembled WGS sequence"/>
</dbReference>
<evidence type="ECO:0000313" key="1">
    <source>
        <dbReference type="EMBL" id="TDQ39254.1"/>
    </source>
</evidence>
<name>A0A4R6U868_9BACI</name>
<keyword evidence="2" id="KW-1185">Reference proteome</keyword>
<dbReference type="EMBL" id="SNYJ01000008">
    <property type="protein sequence ID" value="TDQ39254.1"/>
    <property type="molecule type" value="Genomic_DNA"/>
</dbReference>